<accession>I3SXG6</accession>
<dbReference type="EMBL" id="BT145164">
    <property type="protein sequence ID" value="AFK44958.1"/>
    <property type="molecule type" value="mRNA"/>
</dbReference>
<sequence length="49" mass="5695">MCLPNWGLFLPQQSKFLKLHKEKVISVDITDPVHSFLILLMVFNPDILD</sequence>
<reference evidence="1" key="1">
    <citation type="submission" date="2012-05" db="EMBL/GenBank/DDBJ databases">
        <authorList>
            <person name="Krishnakumar V."/>
            <person name="Cheung F."/>
            <person name="Xiao Y."/>
            <person name="Chan A."/>
            <person name="Moskal W.A."/>
            <person name="Town C.D."/>
        </authorList>
    </citation>
    <scope>NUCLEOTIDE SEQUENCE</scope>
</reference>
<proteinExistence type="evidence at transcript level"/>
<organism evidence="1">
    <name type="scientific">Lotus japonicus</name>
    <name type="common">Lotus corniculatus var. japonicus</name>
    <dbReference type="NCBI Taxonomy" id="34305"/>
    <lineage>
        <taxon>Eukaryota</taxon>
        <taxon>Viridiplantae</taxon>
        <taxon>Streptophyta</taxon>
        <taxon>Embryophyta</taxon>
        <taxon>Tracheophyta</taxon>
        <taxon>Spermatophyta</taxon>
        <taxon>Magnoliopsida</taxon>
        <taxon>eudicotyledons</taxon>
        <taxon>Gunneridae</taxon>
        <taxon>Pentapetalae</taxon>
        <taxon>rosids</taxon>
        <taxon>fabids</taxon>
        <taxon>Fabales</taxon>
        <taxon>Fabaceae</taxon>
        <taxon>Papilionoideae</taxon>
        <taxon>50 kb inversion clade</taxon>
        <taxon>NPAAA clade</taxon>
        <taxon>Hologalegina</taxon>
        <taxon>robinioid clade</taxon>
        <taxon>Loteae</taxon>
        <taxon>Lotus</taxon>
    </lineage>
</organism>
<protein>
    <submittedName>
        <fullName evidence="1">Uncharacterized protein</fullName>
    </submittedName>
</protein>
<name>I3SXG6_LOTJA</name>
<dbReference type="AlphaFoldDB" id="I3SXG6"/>
<evidence type="ECO:0000313" key="1">
    <source>
        <dbReference type="EMBL" id="AFK44958.1"/>
    </source>
</evidence>